<organism evidence="1 2">
    <name type="scientific">Flavobacterium solisilvae</name>
    <dbReference type="NCBI Taxonomy" id="1852019"/>
    <lineage>
        <taxon>Bacteria</taxon>
        <taxon>Pseudomonadati</taxon>
        <taxon>Bacteroidota</taxon>
        <taxon>Flavobacteriia</taxon>
        <taxon>Flavobacteriales</taxon>
        <taxon>Flavobacteriaceae</taxon>
        <taxon>Flavobacterium</taxon>
    </lineage>
</organism>
<keyword evidence="2" id="KW-1185">Reference proteome</keyword>
<protein>
    <recommendedName>
        <fullName evidence="3">TonB C-terminal domain-containing protein</fullName>
    </recommendedName>
</protein>
<dbReference type="Gene3D" id="3.30.1150.10">
    <property type="match status" value="1"/>
</dbReference>
<accession>A0ABX1QS53</accession>
<proteinExistence type="predicted"/>
<name>A0ABX1QS53_9FLAO</name>
<evidence type="ECO:0000313" key="1">
    <source>
        <dbReference type="EMBL" id="NMH24153.1"/>
    </source>
</evidence>
<gene>
    <name evidence="1" type="ORF">G6042_02585</name>
</gene>
<reference evidence="1 2" key="1">
    <citation type="submission" date="2020-02" db="EMBL/GenBank/DDBJ databases">
        <title>Flavobacterium sp. genome.</title>
        <authorList>
            <person name="Jung H.S."/>
            <person name="Baek J.H."/>
            <person name="Jeon C.O."/>
        </authorList>
    </citation>
    <scope>NUCLEOTIDE SEQUENCE [LARGE SCALE GENOMIC DNA]</scope>
    <source>
        <strain evidence="1 2">SE-s27</strain>
    </source>
</reference>
<dbReference type="SUPFAM" id="SSF74653">
    <property type="entry name" value="TolA/TonB C-terminal domain"/>
    <property type="match status" value="1"/>
</dbReference>
<dbReference type="Proteomes" id="UP000767947">
    <property type="component" value="Unassembled WGS sequence"/>
</dbReference>
<dbReference type="RefSeq" id="WP_169522703.1">
    <property type="nucleotide sequence ID" value="NZ_JAAMPT010000195.1"/>
</dbReference>
<dbReference type="EMBL" id="JAAMPT010000195">
    <property type="protein sequence ID" value="NMH24153.1"/>
    <property type="molecule type" value="Genomic_DNA"/>
</dbReference>
<evidence type="ECO:0008006" key="3">
    <source>
        <dbReference type="Google" id="ProtNLM"/>
    </source>
</evidence>
<sequence length="134" mass="15375">MNKFIFLLLVFSTTFGQNKKENTSKDKIYNQNELDENADYIKGNELLYAEIYRNYKNPKALEKNNITTCFIAISFTIEKNGTISNLKSIRDCGFGSGEEAIRVIKNIKGWKAGKIKNKAVRSSYTIPIHLRNLE</sequence>
<evidence type="ECO:0000313" key="2">
    <source>
        <dbReference type="Proteomes" id="UP000767947"/>
    </source>
</evidence>
<comment type="caution">
    <text evidence="1">The sequence shown here is derived from an EMBL/GenBank/DDBJ whole genome shotgun (WGS) entry which is preliminary data.</text>
</comment>